<sequence length="149" mass="17166">MRAHNLYLKNSQVYNDNGDPIPGVLEAKAVLKIQSEPVHRLRHGELEDIVSHHIEVTLTLTAQNAELKYFIIDEITKGKTPVLPMLIGEMYDKENDAYERVKLTNIRLVPEELTLFEAKAEGSDKGQYEVRGKTNEQPEFLKRFPDYEE</sequence>
<evidence type="ECO:0000313" key="2">
    <source>
        <dbReference type="EMBL" id="MDA5110317.1"/>
    </source>
</evidence>
<dbReference type="Gene3D" id="2.30.110.40">
    <property type="entry name" value="Phage tail tube protein"/>
    <property type="match status" value="1"/>
</dbReference>
<gene>
    <name evidence="2" type="ORF">O3V59_18310</name>
</gene>
<feature type="region of interest" description="Disordered" evidence="1">
    <location>
        <begin position="122"/>
        <end position="149"/>
    </location>
</feature>
<dbReference type="AlphaFoldDB" id="A0A9X3TSR4"/>
<keyword evidence="3" id="KW-1185">Reference proteome</keyword>
<organism evidence="2 3">
    <name type="scientific">Brevibacillus thermoruber</name>
    <dbReference type="NCBI Taxonomy" id="33942"/>
    <lineage>
        <taxon>Bacteria</taxon>
        <taxon>Bacillati</taxon>
        <taxon>Bacillota</taxon>
        <taxon>Bacilli</taxon>
        <taxon>Bacillales</taxon>
        <taxon>Paenibacillaceae</taxon>
        <taxon>Brevibacillus</taxon>
    </lineage>
</organism>
<protein>
    <submittedName>
        <fullName evidence="2">Uncharacterized protein</fullName>
    </submittedName>
</protein>
<evidence type="ECO:0000256" key="1">
    <source>
        <dbReference type="SAM" id="MobiDB-lite"/>
    </source>
</evidence>
<name>A0A9X3TSR4_9BACL</name>
<reference evidence="2" key="1">
    <citation type="submission" date="2022-12" db="EMBL/GenBank/DDBJ databases">
        <title>Draft genome sequence of the thermophilic strain Brevibacillus thermoruber HT42, isolated from Los Humeros, Puebla, Mexico, with biotechnological potential.</title>
        <authorList>
            <person name="Lara Sanchez J."/>
            <person name="Solis Palacios R."/>
            <person name="Bustos Baena A.S."/>
            <person name="Ruz Baez A.E."/>
            <person name="Espinosa Luna G."/>
            <person name="Oliart Ros R.M."/>
        </authorList>
    </citation>
    <scope>NUCLEOTIDE SEQUENCE</scope>
    <source>
        <strain evidence="2">HT42</strain>
    </source>
</reference>
<evidence type="ECO:0000313" key="3">
    <source>
        <dbReference type="Proteomes" id="UP001151071"/>
    </source>
</evidence>
<dbReference type="Proteomes" id="UP001151071">
    <property type="component" value="Unassembled WGS sequence"/>
</dbReference>
<dbReference type="RefSeq" id="WP_271140703.1">
    <property type="nucleotide sequence ID" value="NZ_JAPYYP010000029.1"/>
</dbReference>
<dbReference type="EMBL" id="JAPYYP010000029">
    <property type="protein sequence ID" value="MDA5110317.1"/>
    <property type="molecule type" value="Genomic_DNA"/>
</dbReference>
<proteinExistence type="predicted"/>
<comment type="caution">
    <text evidence="2">The sequence shown here is derived from an EMBL/GenBank/DDBJ whole genome shotgun (WGS) entry which is preliminary data.</text>
</comment>
<dbReference type="InterPro" id="IPR038628">
    <property type="entry name" value="XkdM-like_sf"/>
</dbReference>
<accession>A0A9X3TSR4</accession>